<dbReference type="PANTHER" id="PTHR32305:SF15">
    <property type="entry name" value="PROTEIN RHSA-RELATED"/>
    <property type="match status" value="1"/>
</dbReference>
<evidence type="ECO:0000259" key="2">
    <source>
        <dbReference type="Pfam" id="PF20041"/>
    </source>
</evidence>
<dbReference type="NCBIfam" id="TIGR03696">
    <property type="entry name" value="Rhs_assc_core"/>
    <property type="match status" value="1"/>
</dbReference>
<dbReference type="RefSeq" id="WP_250579371.1">
    <property type="nucleotide sequence ID" value="NZ_JAMLJN010000001.1"/>
</dbReference>
<feature type="region of interest" description="Disordered" evidence="1">
    <location>
        <begin position="940"/>
        <end position="974"/>
    </location>
</feature>
<evidence type="ECO:0000256" key="1">
    <source>
        <dbReference type="SAM" id="MobiDB-lite"/>
    </source>
</evidence>
<organism evidence="3 4">
    <name type="scientific">Flavobacterium fragile</name>
    <dbReference type="NCBI Taxonomy" id="2949085"/>
    <lineage>
        <taxon>Bacteria</taxon>
        <taxon>Pseudomonadati</taxon>
        <taxon>Bacteroidota</taxon>
        <taxon>Flavobacteriia</taxon>
        <taxon>Flavobacteriales</taxon>
        <taxon>Flavobacteriaceae</taxon>
        <taxon>Flavobacterium</taxon>
    </lineage>
</organism>
<accession>A0ABT0TD21</accession>
<dbReference type="Gene3D" id="2.180.10.10">
    <property type="entry name" value="RHS repeat-associated core"/>
    <property type="match status" value="1"/>
</dbReference>
<proteinExistence type="predicted"/>
<comment type="caution">
    <text evidence="3">The sequence shown here is derived from an EMBL/GenBank/DDBJ whole genome shotgun (WGS) entry which is preliminary data.</text>
</comment>
<feature type="domain" description="DUF6443" evidence="2">
    <location>
        <begin position="26"/>
        <end position="171"/>
    </location>
</feature>
<protein>
    <submittedName>
        <fullName evidence="3">DUF6443 domain-containing protein</fullName>
    </submittedName>
</protein>
<dbReference type="InterPro" id="IPR050708">
    <property type="entry name" value="T6SS_VgrG/RHS"/>
</dbReference>
<dbReference type="PANTHER" id="PTHR32305">
    <property type="match status" value="1"/>
</dbReference>
<name>A0ABT0TD21_9FLAO</name>
<evidence type="ECO:0000313" key="3">
    <source>
        <dbReference type="EMBL" id="MCL9768865.1"/>
    </source>
</evidence>
<dbReference type="InterPro" id="IPR022385">
    <property type="entry name" value="Rhs_assc_core"/>
</dbReference>
<feature type="compositionally biased region" description="Basic and acidic residues" evidence="1">
    <location>
        <begin position="940"/>
        <end position="970"/>
    </location>
</feature>
<keyword evidence="4" id="KW-1185">Reference proteome</keyword>
<dbReference type="Proteomes" id="UP001203342">
    <property type="component" value="Unassembled WGS sequence"/>
</dbReference>
<dbReference type="Pfam" id="PF20041">
    <property type="entry name" value="DUF6443"/>
    <property type="match status" value="1"/>
</dbReference>
<evidence type="ECO:0000313" key="4">
    <source>
        <dbReference type="Proteomes" id="UP001203342"/>
    </source>
</evidence>
<sequence length="1146" mass="131575">MKKLFYLAICIPVLALGQSTDQNYVKSTTYKQPTTTSNPNPDVNVANIQVSYFDGLGRPIQQVAHKQSNTGKDIITHIEYDQFGRQTREYLPYVSTGASLNYIPSAQTDVLNFYASPNPTQTGNLHFEATGNPFSEKQLESSPLNRVFKQAAPGNPWAMGSGKEIKFDYQTNIENEVKFFKVVSSWNASKVLYEPAIVQTSHYLPNQLYKTVTKDENWTSGKNNTTEEFKDKEGKVVLKRTYNGGEKHDTYYIYDQFGNLTYVIPPLAEGNASQTNLENLGYQYKYDSRNRLVEKKLPGKAWEFIVYDKLDRPVATGPAYNPYGTQTLGWMITQYDVFGRVTQTGWKQMTVSETERKNNQNTVNSGGNPFVLVQSDILTKNFYDNYSFAGAPTMPQTVEGEGAITAVKGLQTGSWVKVLDTPGSTTAEISYTLYDYKYRPIRTRTTNFLGGYTEVDSKLDWAGRVQKTVTKHKYNTNATVLTTTETFNYTPQDKLDLHSHQINDAREQLIAKNIYDELGQLISKKVGGLDISARQALQTVDYSYNIRGWLTSINNTEELNDDLFSFKINYNNPLESTALFNGNISETHWKTASDNIFRMYAYQYDHLNRLLEGNYKREGGNYRDSYLEKLTYDKNGNIQSLLRHGDSDANDYEFVIDQLEYTYDFQKQNQLMKVFDGSNSPQGFKDDSDGSEDPELDYKYDNFGNFTYDANKQIKHITYNHLNLPVEIIFASGKITYLYNATGQKVQKVVSGSEQIVTHYLQGFQYHQNKLKHFPHAEGYVDVVSIEDYKFKYVFNYTDHLGNIRLSYSDANSDNLITQDEIIEENHYYPFGLKHTAYNTSHRQYLNNEELNQIILEIMPRFAGDGSYNYKYNGKEYQDELGLNMYDYQARNYDPALGRFSVPDPMQELYYGINSYAYVFNNPVQLVDPTGMIVEYADDPNKTKKENRQARREFKKSQRELNRNSPEAKKNWKALKSSKNVHTIHLNEKDSKGDFIKNHVRAKSGYKSGEGNGGGSDIYINLNTTVVQGEELGTNIIGIGHEEGHAYRIDQGMVEGDYINDSTNPDDFNLMLLHISKILEKEEIEATHIENIIRAQLDPTGQKYPLRSTYDNKELYRRNPFNNKVEPYKKDLKTIKDGYDYYKKDK</sequence>
<reference evidence="3 4" key="1">
    <citation type="submission" date="2022-05" db="EMBL/GenBank/DDBJ databases">
        <title>Flavobacterium sp., isolated from activated sludge.</title>
        <authorList>
            <person name="Ran Q."/>
        </authorList>
    </citation>
    <scope>NUCLEOTIDE SEQUENCE [LARGE SCALE GENOMIC DNA]</scope>
    <source>
        <strain evidence="3 4">HXWNR69</strain>
    </source>
</reference>
<dbReference type="EMBL" id="JAMLJN010000001">
    <property type="protein sequence ID" value="MCL9768865.1"/>
    <property type="molecule type" value="Genomic_DNA"/>
</dbReference>
<gene>
    <name evidence="3" type="ORF">NAT47_00370</name>
</gene>
<dbReference type="InterPro" id="IPR045619">
    <property type="entry name" value="DUF6443"/>
</dbReference>